<sequence length="293" mass="32085">MGCSYSRKATLVKHQRGSRHQGFIRFALDDDQISESESEESLSEAQHSGRMIPPEHIPQHSVTLDQRPVQSFAGFAAPHQDPFCGGNTLSKSDMIQPEHIPQHSVTLDQHPIQSFAGFASPQDPFCCGNTLFESDMIQLEHILQHLVTLDQHPVQSFAGFAPPQDPFRCGNTLSYVPEQDNSHVATWNTDIPSTQRQDPFRGGNTLSYVPKSRQGLLVSGPPTTLAVPPNSAAPPPSTIDTTSAAIMMHPAVSDSFVVANSIPTSLAVPENQNLLPLQQQQWTGNMSELYCPE</sequence>
<accession>A0A132B1R3</accession>
<keyword evidence="3" id="KW-1185">Reference proteome</keyword>
<proteinExistence type="predicted"/>
<dbReference type="Proteomes" id="UP000070700">
    <property type="component" value="Unassembled WGS sequence"/>
</dbReference>
<dbReference type="RefSeq" id="XP_018060586.1">
    <property type="nucleotide sequence ID" value="XM_018207363.1"/>
</dbReference>
<protein>
    <submittedName>
        <fullName evidence="2">Uncharacterized protein</fullName>
    </submittedName>
</protein>
<feature type="region of interest" description="Disordered" evidence="1">
    <location>
        <begin position="34"/>
        <end position="55"/>
    </location>
</feature>
<evidence type="ECO:0000256" key="1">
    <source>
        <dbReference type="SAM" id="MobiDB-lite"/>
    </source>
</evidence>
<reference evidence="2 3" key="1">
    <citation type="submission" date="2015-10" db="EMBL/GenBank/DDBJ databases">
        <title>Full genome of DAOMC 229536 Phialocephala scopiformis, a fungal endophyte of spruce producing the potent anti-insectan compound rugulosin.</title>
        <authorList>
            <consortium name="DOE Joint Genome Institute"/>
            <person name="Walker A.K."/>
            <person name="Frasz S.L."/>
            <person name="Seifert K.A."/>
            <person name="Miller J.D."/>
            <person name="Mondo S.J."/>
            <person name="Labutti K."/>
            <person name="Lipzen A."/>
            <person name="Dockter R."/>
            <person name="Kennedy M."/>
            <person name="Grigoriev I.V."/>
            <person name="Spatafora J.W."/>
        </authorList>
    </citation>
    <scope>NUCLEOTIDE SEQUENCE [LARGE SCALE GENOMIC DNA]</scope>
    <source>
        <strain evidence="2 3">CBS 120377</strain>
    </source>
</reference>
<dbReference type="EMBL" id="KQ947450">
    <property type="protein sequence ID" value="KUJ06231.1"/>
    <property type="molecule type" value="Genomic_DNA"/>
</dbReference>
<evidence type="ECO:0000313" key="2">
    <source>
        <dbReference type="EMBL" id="KUJ06231.1"/>
    </source>
</evidence>
<dbReference type="AlphaFoldDB" id="A0A132B1R3"/>
<dbReference type="InParanoid" id="A0A132B1R3"/>
<evidence type="ECO:0000313" key="3">
    <source>
        <dbReference type="Proteomes" id="UP000070700"/>
    </source>
</evidence>
<organism evidence="2 3">
    <name type="scientific">Mollisia scopiformis</name>
    <name type="common">Conifer needle endophyte fungus</name>
    <name type="synonym">Phialocephala scopiformis</name>
    <dbReference type="NCBI Taxonomy" id="149040"/>
    <lineage>
        <taxon>Eukaryota</taxon>
        <taxon>Fungi</taxon>
        <taxon>Dikarya</taxon>
        <taxon>Ascomycota</taxon>
        <taxon>Pezizomycotina</taxon>
        <taxon>Leotiomycetes</taxon>
        <taxon>Helotiales</taxon>
        <taxon>Mollisiaceae</taxon>
        <taxon>Mollisia</taxon>
    </lineage>
</organism>
<dbReference type="KEGG" id="psco:LY89DRAFT_415297"/>
<name>A0A132B1R3_MOLSC</name>
<dbReference type="GeneID" id="28817089"/>
<gene>
    <name evidence="2" type="ORF">LY89DRAFT_415297</name>
</gene>